<accession>A0A9W9AG92</accession>
<proteinExistence type="predicted"/>
<gene>
    <name evidence="1" type="ORF">J3R30DRAFT_3454431</name>
</gene>
<evidence type="ECO:0000313" key="2">
    <source>
        <dbReference type="Proteomes" id="UP001150266"/>
    </source>
</evidence>
<dbReference type="AlphaFoldDB" id="A0A9W9AG92"/>
<organism evidence="1 2">
    <name type="scientific">Lentinula aciculospora</name>
    <dbReference type="NCBI Taxonomy" id="153920"/>
    <lineage>
        <taxon>Eukaryota</taxon>
        <taxon>Fungi</taxon>
        <taxon>Dikarya</taxon>
        <taxon>Basidiomycota</taxon>
        <taxon>Agaricomycotina</taxon>
        <taxon>Agaricomycetes</taxon>
        <taxon>Agaricomycetidae</taxon>
        <taxon>Agaricales</taxon>
        <taxon>Marasmiineae</taxon>
        <taxon>Omphalotaceae</taxon>
        <taxon>Lentinula</taxon>
    </lineage>
</organism>
<reference evidence="1" key="1">
    <citation type="submission" date="2022-08" db="EMBL/GenBank/DDBJ databases">
        <title>A Global Phylogenomic Analysis of the Shiitake Genus Lentinula.</title>
        <authorList>
            <consortium name="DOE Joint Genome Institute"/>
            <person name="Sierra-Patev S."/>
            <person name="Min B."/>
            <person name="Naranjo-Ortiz M."/>
            <person name="Looney B."/>
            <person name="Konkel Z."/>
            <person name="Slot J.C."/>
            <person name="Sakamoto Y."/>
            <person name="Steenwyk J.L."/>
            <person name="Rokas A."/>
            <person name="Carro J."/>
            <person name="Camarero S."/>
            <person name="Ferreira P."/>
            <person name="Molpeceres G."/>
            <person name="Ruiz-Duenas F.J."/>
            <person name="Serrano A."/>
            <person name="Henrissat B."/>
            <person name="Drula E."/>
            <person name="Hughes K.W."/>
            <person name="Mata J.L."/>
            <person name="Ishikawa N.K."/>
            <person name="Vargas-Isla R."/>
            <person name="Ushijima S."/>
            <person name="Smith C.A."/>
            <person name="Ahrendt S."/>
            <person name="Andreopoulos W."/>
            <person name="He G."/>
            <person name="Labutti K."/>
            <person name="Lipzen A."/>
            <person name="Ng V."/>
            <person name="Riley R."/>
            <person name="Sandor L."/>
            <person name="Barry K."/>
            <person name="Martinez A.T."/>
            <person name="Xiao Y."/>
            <person name="Gibbons J.G."/>
            <person name="Terashima K."/>
            <person name="Grigoriev I.V."/>
            <person name="Hibbett D.S."/>
        </authorList>
    </citation>
    <scope>NUCLEOTIDE SEQUENCE</scope>
    <source>
        <strain evidence="1">JLM2183</strain>
    </source>
</reference>
<dbReference type="EMBL" id="JAOTPV010000005">
    <property type="protein sequence ID" value="KAJ4481893.1"/>
    <property type="molecule type" value="Genomic_DNA"/>
</dbReference>
<protein>
    <submittedName>
        <fullName evidence="1">Uncharacterized protein</fullName>
    </submittedName>
</protein>
<keyword evidence="2" id="KW-1185">Reference proteome</keyword>
<evidence type="ECO:0000313" key="1">
    <source>
        <dbReference type="EMBL" id="KAJ4481893.1"/>
    </source>
</evidence>
<dbReference type="Proteomes" id="UP001150266">
    <property type="component" value="Unassembled WGS sequence"/>
</dbReference>
<name>A0A9W9AG92_9AGAR</name>
<comment type="caution">
    <text evidence="1">The sequence shown here is derived from an EMBL/GenBank/DDBJ whole genome shotgun (WGS) entry which is preliminary data.</text>
</comment>
<dbReference type="OrthoDB" id="3038990at2759"/>
<sequence>MNIVVTVLIVTPSVPPIYQTVLTIPNIALTTSIACRVYRNLYLEARGLLYHPPTIINESIHFATAQAAAAPPPPDHGGDISSVTGAYGVELEAVNETKNSPLEQRT</sequence>